<protein>
    <submittedName>
        <fullName evidence="2">Uncharacterized protein</fullName>
    </submittedName>
</protein>
<organism evidence="2">
    <name type="scientific">Moorena producens (strain JHB)</name>
    <dbReference type="NCBI Taxonomy" id="1454205"/>
    <lineage>
        <taxon>Bacteria</taxon>
        <taxon>Bacillati</taxon>
        <taxon>Cyanobacteriota</taxon>
        <taxon>Cyanophyceae</taxon>
        <taxon>Coleofasciculales</taxon>
        <taxon>Coleofasciculaceae</taxon>
        <taxon>Moorena</taxon>
    </lineage>
</organism>
<keyword evidence="1" id="KW-0812">Transmembrane</keyword>
<dbReference type="Proteomes" id="UP000176944">
    <property type="component" value="Chromosome"/>
</dbReference>
<reference evidence="2" key="1">
    <citation type="journal article" date="2017" name="Proc. Natl. Acad. Sci. U.S.A.">
        <title>Comparative genomics uncovers the prolific and distinctive metabolic potential of the cyanobacterial genus Moorea.</title>
        <authorList>
            <person name="Leao T."/>
            <person name="Castelao G."/>
            <person name="Korobeynikov A."/>
            <person name="Monroe E.A."/>
            <person name="Podell S."/>
            <person name="Glukhov E."/>
            <person name="Allen E.E."/>
            <person name="Gerwick W.H."/>
            <person name="Gerwick L."/>
        </authorList>
    </citation>
    <scope>NUCLEOTIDE SEQUENCE</scope>
    <source>
        <strain evidence="2">JHB</strain>
    </source>
</reference>
<accession>A0A1D9G9Y4</accession>
<dbReference type="AlphaFoldDB" id="A0A1D9G9Y4"/>
<dbReference type="EMBL" id="CP017708">
    <property type="protein sequence ID" value="AOY84423.2"/>
    <property type="molecule type" value="Genomic_DNA"/>
</dbReference>
<sequence>MGNVCSVRGRLLSQPETTKVLGKNRSSNGDIIVKVNSIGKKVASFFLLVALCLSVFVANPGVAQARELYGAVDSNGSVMYGKGFESKKYSESAYLIKFEEKFSSTPGATVSIFGDSWRSFQQSASIVDVNPNYFVVQTSTPDMPADSAFTFTVVGD</sequence>
<feature type="transmembrane region" description="Helical" evidence="1">
    <location>
        <begin position="42"/>
        <end position="62"/>
    </location>
</feature>
<evidence type="ECO:0000256" key="1">
    <source>
        <dbReference type="SAM" id="Phobius"/>
    </source>
</evidence>
<evidence type="ECO:0000313" key="2">
    <source>
        <dbReference type="EMBL" id="AOY84423.2"/>
    </source>
</evidence>
<keyword evidence="1" id="KW-0472">Membrane</keyword>
<name>A0A1D9G9Y4_MOOP1</name>
<proteinExistence type="predicted"/>
<gene>
    <name evidence="2" type="ORF">BJP36_35350</name>
</gene>
<reference evidence="2" key="2">
    <citation type="submission" date="2022-10" db="EMBL/GenBank/DDBJ databases">
        <authorList>
            <person name="Ngo T.-E."/>
        </authorList>
    </citation>
    <scope>NUCLEOTIDE SEQUENCE</scope>
    <source>
        <strain evidence="2">JHB</strain>
    </source>
</reference>
<keyword evidence="1" id="KW-1133">Transmembrane helix</keyword>